<dbReference type="AlphaFoldDB" id="A0A9Q9RDX1"/>
<evidence type="ECO:0000256" key="5">
    <source>
        <dbReference type="ARBA" id="ARBA00022801"/>
    </source>
</evidence>
<dbReference type="Pfam" id="PF00026">
    <property type="entry name" value="Asp"/>
    <property type="match status" value="1"/>
</dbReference>
<evidence type="ECO:0000256" key="8">
    <source>
        <dbReference type="SAM" id="Phobius"/>
    </source>
</evidence>
<keyword evidence="4" id="KW-0064">Aspartyl protease</keyword>
<feature type="chain" id="PRO_5040300309" description="Peptidase A1 domain-containing protein" evidence="9">
    <location>
        <begin position="19"/>
        <end position="524"/>
    </location>
</feature>
<comment type="caution">
    <text evidence="11">The sequence shown here is derived from an EMBL/GenBank/DDBJ whole genome shotgun (WGS) entry which is preliminary data.</text>
</comment>
<evidence type="ECO:0000313" key="12">
    <source>
        <dbReference type="Proteomes" id="UP000760494"/>
    </source>
</evidence>
<dbReference type="InterPro" id="IPR033121">
    <property type="entry name" value="PEPTIDASE_A1"/>
</dbReference>
<keyword evidence="8" id="KW-0472">Membrane</keyword>
<gene>
    <name evidence="11" type="ORF">C2S_13710</name>
</gene>
<feature type="active site" evidence="6">
    <location>
        <position position="275"/>
    </location>
</feature>
<evidence type="ECO:0000256" key="4">
    <source>
        <dbReference type="ARBA" id="ARBA00022750"/>
    </source>
</evidence>
<organism evidence="11 12">
    <name type="scientific">Fusarium fujikuroi</name>
    <name type="common">Bakanae and foot rot disease fungus</name>
    <name type="synonym">Gibberella fujikuroi</name>
    <dbReference type="NCBI Taxonomy" id="5127"/>
    <lineage>
        <taxon>Eukaryota</taxon>
        <taxon>Fungi</taxon>
        <taxon>Dikarya</taxon>
        <taxon>Ascomycota</taxon>
        <taxon>Pezizomycotina</taxon>
        <taxon>Sordariomycetes</taxon>
        <taxon>Hypocreomycetidae</taxon>
        <taxon>Hypocreales</taxon>
        <taxon>Nectriaceae</taxon>
        <taxon>Fusarium</taxon>
        <taxon>Fusarium fujikuroi species complex</taxon>
    </lineage>
</organism>
<dbReference type="InterPro" id="IPR001461">
    <property type="entry name" value="Aspartic_peptidase_A1"/>
</dbReference>
<evidence type="ECO:0000256" key="7">
    <source>
        <dbReference type="SAM" id="MobiDB-lite"/>
    </source>
</evidence>
<reference evidence="11" key="1">
    <citation type="submission" date="2019-05" db="EMBL/GenBank/DDBJ databases">
        <authorList>
            <person name="Piombo E."/>
        </authorList>
    </citation>
    <scope>NUCLEOTIDE SEQUENCE</scope>
    <source>
        <strain evidence="11">C2S</strain>
    </source>
</reference>
<feature type="domain" description="Peptidase A1" evidence="10">
    <location>
        <begin position="65"/>
        <end position="384"/>
    </location>
</feature>
<feature type="transmembrane region" description="Helical" evidence="8">
    <location>
        <begin position="477"/>
        <end position="495"/>
    </location>
</feature>
<dbReference type="PROSITE" id="PS51257">
    <property type="entry name" value="PROKAR_LIPOPROTEIN"/>
    <property type="match status" value="1"/>
</dbReference>
<feature type="compositionally biased region" description="Low complexity" evidence="7">
    <location>
        <begin position="442"/>
        <end position="460"/>
    </location>
</feature>
<dbReference type="PANTHER" id="PTHR47966:SF65">
    <property type="entry name" value="ASPARTIC-TYPE ENDOPEPTIDASE"/>
    <property type="match status" value="1"/>
</dbReference>
<dbReference type="GO" id="GO:0006508">
    <property type="term" value="P:proteolysis"/>
    <property type="evidence" value="ECO:0007669"/>
    <property type="project" value="UniProtKB-KW"/>
</dbReference>
<dbReference type="PANTHER" id="PTHR47966">
    <property type="entry name" value="BETA-SITE APP-CLEAVING ENZYME, ISOFORM A-RELATED"/>
    <property type="match status" value="1"/>
</dbReference>
<keyword evidence="2" id="KW-0645">Protease</keyword>
<proteinExistence type="inferred from homology"/>
<keyword evidence="8" id="KW-0812">Transmembrane</keyword>
<evidence type="ECO:0000259" key="10">
    <source>
        <dbReference type="PROSITE" id="PS51767"/>
    </source>
</evidence>
<comment type="similarity">
    <text evidence="1">Belongs to the peptidase A1 family.</text>
</comment>
<protein>
    <recommendedName>
        <fullName evidence="10">Peptidase A1 domain-containing protein</fullName>
    </recommendedName>
</protein>
<evidence type="ECO:0000256" key="9">
    <source>
        <dbReference type="SAM" id="SignalP"/>
    </source>
</evidence>
<keyword evidence="8" id="KW-1133">Transmembrane helix</keyword>
<evidence type="ECO:0000256" key="6">
    <source>
        <dbReference type="PIRSR" id="PIRSR601461-1"/>
    </source>
</evidence>
<sequence length="524" mass="56289">MRGSSLVLSSTLLSCANALQLHKRHNPSVVSVNFEKRTKDVFPSHEKRDSDAVVEMKVDQQGFLYWANFTIGNPPQRLSAEIDTGSSDLLVLTNQIKTCKKKDCQGGIFNPEKSDTFEWSDEQVSGSFGSGESWAGEYANDTFTLGSSTLDSFQFVGVTEFNATTSGIFSIFGVGVYSLEHADIKYPNLPYALANAGEINTPAFSLWLNNETHGEFLFGGVNKAKYIGPLVTYPVAADDTFDVRDRALVVMTGFGTTSGGKTSDLEFKSRPVLLDSGTIQSRLSLNMTLHLIKTMKVSMDEKLGAVAPCNTSSKETLDFTFGDLTLNVALANFLSTTPVKSGVDGVAYCKVVYYEDSTSIVLGDDFLRGVYVVYDWGNMEISLAQYNSEEAEDDIHEIVRDIPSASAATGVPTMYLKYNQPAESAGTEIPTELPTITATPLSTATGSGTGSAEASSTTAEAGDDEDSGATGGLPTNLMFMMLLAFVFSVILNFIAKANKVKRKDGTGLADISATTIPLGSSKTH</sequence>
<dbReference type="EMBL" id="CABFJX010000015">
    <property type="protein sequence ID" value="VTT58047.1"/>
    <property type="molecule type" value="Genomic_DNA"/>
</dbReference>
<feature type="active site" evidence="6">
    <location>
        <position position="83"/>
    </location>
</feature>
<dbReference type="Proteomes" id="UP000760494">
    <property type="component" value="Unassembled WGS sequence"/>
</dbReference>
<dbReference type="Gene3D" id="2.40.70.10">
    <property type="entry name" value="Acid Proteases"/>
    <property type="match status" value="2"/>
</dbReference>
<dbReference type="SUPFAM" id="SSF50630">
    <property type="entry name" value="Acid proteases"/>
    <property type="match status" value="1"/>
</dbReference>
<dbReference type="CDD" id="cd05474">
    <property type="entry name" value="SAP_like"/>
    <property type="match status" value="1"/>
</dbReference>
<dbReference type="PROSITE" id="PS51767">
    <property type="entry name" value="PEPTIDASE_A1"/>
    <property type="match status" value="1"/>
</dbReference>
<evidence type="ECO:0000256" key="2">
    <source>
        <dbReference type="ARBA" id="ARBA00022670"/>
    </source>
</evidence>
<dbReference type="InterPro" id="IPR033876">
    <property type="entry name" value="SAP-like"/>
</dbReference>
<dbReference type="InterPro" id="IPR021109">
    <property type="entry name" value="Peptidase_aspartic_dom_sf"/>
</dbReference>
<name>A0A9Q9RDX1_FUSFU</name>
<evidence type="ECO:0000256" key="3">
    <source>
        <dbReference type="ARBA" id="ARBA00022729"/>
    </source>
</evidence>
<keyword evidence="5" id="KW-0378">Hydrolase</keyword>
<feature type="region of interest" description="Disordered" evidence="7">
    <location>
        <begin position="440"/>
        <end position="469"/>
    </location>
</feature>
<dbReference type="PRINTS" id="PR00792">
    <property type="entry name" value="PEPSIN"/>
</dbReference>
<dbReference type="GO" id="GO:0004190">
    <property type="term" value="F:aspartic-type endopeptidase activity"/>
    <property type="evidence" value="ECO:0007669"/>
    <property type="project" value="UniProtKB-KW"/>
</dbReference>
<feature type="signal peptide" evidence="9">
    <location>
        <begin position="1"/>
        <end position="18"/>
    </location>
</feature>
<accession>A0A9Q9RDX1</accession>
<evidence type="ECO:0000313" key="11">
    <source>
        <dbReference type="EMBL" id="VTT58047.1"/>
    </source>
</evidence>
<evidence type="ECO:0000256" key="1">
    <source>
        <dbReference type="ARBA" id="ARBA00007447"/>
    </source>
</evidence>
<keyword evidence="3 9" id="KW-0732">Signal</keyword>